<gene>
    <name evidence="9" type="ORF">IAB63_08590</name>
</gene>
<organism evidence="9 10">
    <name type="scientific">Candidatus Onthocola gallistercoris</name>
    <dbReference type="NCBI Taxonomy" id="2840876"/>
    <lineage>
        <taxon>Bacteria</taxon>
        <taxon>Bacillati</taxon>
        <taxon>Bacillota</taxon>
        <taxon>Bacilli</taxon>
        <taxon>Candidatus Onthocola</taxon>
    </lineage>
</organism>
<evidence type="ECO:0000256" key="2">
    <source>
        <dbReference type="ARBA" id="ARBA00006464"/>
    </source>
</evidence>
<evidence type="ECO:0000313" key="9">
    <source>
        <dbReference type="EMBL" id="HIU03294.1"/>
    </source>
</evidence>
<keyword evidence="5 7" id="KW-1133">Transmembrane helix</keyword>
<dbReference type="PANTHER" id="PTHR30576">
    <property type="entry name" value="COLANIC BIOSYNTHESIS UDP-GLUCOSE LIPID CARRIER TRANSFERASE"/>
    <property type="match status" value="1"/>
</dbReference>
<feature type="transmembrane region" description="Helical" evidence="7">
    <location>
        <begin position="279"/>
        <end position="304"/>
    </location>
</feature>
<dbReference type="InterPro" id="IPR017475">
    <property type="entry name" value="EPS_sugar_tfrase"/>
</dbReference>
<dbReference type="Pfam" id="PF02397">
    <property type="entry name" value="Bac_transf"/>
    <property type="match status" value="1"/>
</dbReference>
<keyword evidence="3 9" id="KW-0808">Transferase</keyword>
<comment type="subcellular location">
    <subcellularLocation>
        <location evidence="1">Membrane</location>
        <topology evidence="1">Multi-pass membrane protein</topology>
    </subcellularLocation>
</comment>
<dbReference type="InterPro" id="IPR003362">
    <property type="entry name" value="Bact_transf"/>
</dbReference>
<dbReference type="GO" id="GO:0016020">
    <property type="term" value="C:membrane"/>
    <property type="evidence" value="ECO:0007669"/>
    <property type="project" value="UniProtKB-SubCell"/>
</dbReference>
<evidence type="ECO:0000313" key="10">
    <source>
        <dbReference type="Proteomes" id="UP000824164"/>
    </source>
</evidence>
<protein>
    <submittedName>
        <fullName evidence="9">Sugar transferase</fullName>
    </submittedName>
</protein>
<dbReference type="EMBL" id="DVLT01000051">
    <property type="protein sequence ID" value="HIU03294.1"/>
    <property type="molecule type" value="Genomic_DNA"/>
</dbReference>
<dbReference type="NCBIfam" id="TIGR03025">
    <property type="entry name" value="EPS_sugtrans"/>
    <property type="match status" value="1"/>
</dbReference>
<evidence type="ECO:0000256" key="5">
    <source>
        <dbReference type="ARBA" id="ARBA00022989"/>
    </source>
</evidence>
<sequence length="480" mass="54857">MYRKRSSNWTKHLDFLILDLLCLQLALLVSYIIRMGWQNIYQNDIYKKMAVILVMIDIFVIFFSESFKNILKRGYYREFIAMGAQAALVVLCTVFYLFAVQEGEAYSRMILVMTGVIYFVFGYFARIGWKALLRKGKGRENSKRALLIVTEKARAETVLEGLKRLPWTDYCLAGLAIMDEDMTGSKIAGRPVVASRETLIEYVCRKWVDEVLMDMPTDENAFGRLENPLLEAGVAVHYKVADAADTGMEKRTVENLGDYTVLTVSSNMMSVKQAFIKRFMDICGGLAGCLITGILYLFVAPAIYRKSPGPIFFAQQRVGKNGRQFTIYKFRSMYLDAEERKKELMEKNRIKDGRMFKLDYDPRIIGSEAGPGKGIGNFIRKYSIDEFPQFVNVLKGDMSLVGTRPPTVDEWEKYELHHRARMATKPGLTGMWQVSGRSEITDFEEVVKLDTYYIEHWSLGLDIKILLKTVAVVLGKKGSM</sequence>
<dbReference type="Pfam" id="PF13727">
    <property type="entry name" value="CoA_binding_3"/>
    <property type="match status" value="1"/>
</dbReference>
<evidence type="ECO:0000256" key="3">
    <source>
        <dbReference type="ARBA" id="ARBA00022679"/>
    </source>
</evidence>
<dbReference type="GO" id="GO:0016780">
    <property type="term" value="F:phosphotransferase activity, for other substituted phosphate groups"/>
    <property type="evidence" value="ECO:0007669"/>
    <property type="project" value="TreeGrafter"/>
</dbReference>
<keyword evidence="6 7" id="KW-0472">Membrane</keyword>
<evidence type="ECO:0000256" key="7">
    <source>
        <dbReference type="SAM" id="Phobius"/>
    </source>
</evidence>
<comment type="caution">
    <text evidence="9">The sequence shown here is derived from an EMBL/GenBank/DDBJ whole genome shotgun (WGS) entry which is preliminary data.</text>
</comment>
<feature type="transmembrane region" description="Helical" evidence="7">
    <location>
        <begin position="105"/>
        <end position="125"/>
    </location>
</feature>
<feature type="domain" description="Bacterial sugar transferase" evidence="8">
    <location>
        <begin position="277"/>
        <end position="474"/>
    </location>
</feature>
<evidence type="ECO:0000256" key="6">
    <source>
        <dbReference type="ARBA" id="ARBA00023136"/>
    </source>
</evidence>
<comment type="similarity">
    <text evidence="2">Belongs to the bacterial sugar transferase family.</text>
</comment>
<dbReference type="AlphaFoldDB" id="A0A9D1HHZ8"/>
<dbReference type="Proteomes" id="UP000824164">
    <property type="component" value="Unassembled WGS sequence"/>
</dbReference>
<feature type="transmembrane region" description="Helical" evidence="7">
    <location>
        <begin position="12"/>
        <end position="33"/>
    </location>
</feature>
<evidence type="ECO:0000256" key="4">
    <source>
        <dbReference type="ARBA" id="ARBA00022692"/>
    </source>
</evidence>
<reference evidence="9" key="2">
    <citation type="journal article" date="2021" name="PeerJ">
        <title>Extensive microbial diversity within the chicken gut microbiome revealed by metagenomics and culture.</title>
        <authorList>
            <person name="Gilroy R."/>
            <person name="Ravi A."/>
            <person name="Getino M."/>
            <person name="Pursley I."/>
            <person name="Horton D.L."/>
            <person name="Alikhan N.F."/>
            <person name="Baker D."/>
            <person name="Gharbi K."/>
            <person name="Hall N."/>
            <person name="Watson M."/>
            <person name="Adriaenssens E.M."/>
            <person name="Foster-Nyarko E."/>
            <person name="Jarju S."/>
            <person name="Secka A."/>
            <person name="Antonio M."/>
            <person name="Oren A."/>
            <person name="Chaudhuri R.R."/>
            <person name="La Ragione R."/>
            <person name="Hildebrand F."/>
            <person name="Pallen M.J."/>
        </authorList>
    </citation>
    <scope>NUCLEOTIDE SEQUENCE</scope>
    <source>
        <strain evidence="9">CHK187-14744</strain>
    </source>
</reference>
<keyword evidence="4 7" id="KW-0812">Transmembrane</keyword>
<feature type="transmembrane region" description="Helical" evidence="7">
    <location>
        <begin position="79"/>
        <end position="99"/>
    </location>
</feature>
<feature type="transmembrane region" description="Helical" evidence="7">
    <location>
        <begin position="45"/>
        <end position="67"/>
    </location>
</feature>
<reference evidence="9" key="1">
    <citation type="submission" date="2020-10" db="EMBL/GenBank/DDBJ databases">
        <authorList>
            <person name="Gilroy R."/>
        </authorList>
    </citation>
    <scope>NUCLEOTIDE SEQUENCE</scope>
    <source>
        <strain evidence="9">CHK187-14744</strain>
    </source>
</reference>
<evidence type="ECO:0000256" key="1">
    <source>
        <dbReference type="ARBA" id="ARBA00004141"/>
    </source>
</evidence>
<name>A0A9D1HHZ8_9FIRM</name>
<dbReference type="PANTHER" id="PTHR30576:SF10">
    <property type="entry name" value="SLL5057 PROTEIN"/>
    <property type="match status" value="1"/>
</dbReference>
<accession>A0A9D1HHZ8</accession>
<evidence type="ECO:0000259" key="8">
    <source>
        <dbReference type="Pfam" id="PF02397"/>
    </source>
</evidence>
<proteinExistence type="inferred from homology"/>